<dbReference type="GO" id="GO:0003677">
    <property type="term" value="F:DNA binding"/>
    <property type="evidence" value="ECO:0007669"/>
    <property type="project" value="InterPro"/>
</dbReference>
<evidence type="ECO:0000259" key="2">
    <source>
        <dbReference type="PROSITE" id="PS51898"/>
    </source>
</evidence>
<keyword evidence="1" id="KW-0233">DNA recombination</keyword>
<name>A0A856MD19_9CYAN</name>
<dbReference type="GO" id="GO:0006310">
    <property type="term" value="P:DNA recombination"/>
    <property type="evidence" value="ECO:0007669"/>
    <property type="project" value="UniProtKB-KW"/>
</dbReference>
<dbReference type="InterPro" id="IPR013762">
    <property type="entry name" value="Integrase-like_cat_sf"/>
</dbReference>
<organism evidence="3 4">
    <name type="scientific">Brasilonema sennae CENA114</name>
    <dbReference type="NCBI Taxonomy" id="415709"/>
    <lineage>
        <taxon>Bacteria</taxon>
        <taxon>Bacillati</taxon>
        <taxon>Cyanobacteriota</taxon>
        <taxon>Cyanophyceae</taxon>
        <taxon>Nostocales</taxon>
        <taxon>Scytonemataceae</taxon>
        <taxon>Brasilonema</taxon>
        <taxon>Bromeliae group (in: Brasilonema)</taxon>
    </lineage>
</organism>
<dbReference type="InterPro" id="IPR002104">
    <property type="entry name" value="Integrase_catalytic"/>
</dbReference>
<dbReference type="KEGG" id="bsen:DP114_08875"/>
<sequence length="52" mass="5893">MKLLVVKFLYATGLRLTQGLNLRVKDVDFAQQQIIVWNGKGMESRVTMLPAT</sequence>
<dbReference type="InterPro" id="IPR011010">
    <property type="entry name" value="DNA_brk_join_enz"/>
</dbReference>
<gene>
    <name evidence="3" type="ORF">DP114_08875</name>
</gene>
<dbReference type="Gene3D" id="1.10.443.10">
    <property type="entry name" value="Intergrase catalytic core"/>
    <property type="match status" value="1"/>
</dbReference>
<dbReference type="Pfam" id="PF00589">
    <property type="entry name" value="Phage_integrase"/>
    <property type="match status" value="1"/>
</dbReference>
<dbReference type="Proteomes" id="UP000503129">
    <property type="component" value="Chromosome"/>
</dbReference>
<reference evidence="3 4" key="1">
    <citation type="submission" date="2018-06" db="EMBL/GenBank/DDBJ databases">
        <title>Comparative genomics of Brasilonema spp. strains.</title>
        <authorList>
            <person name="Alvarenga D.O."/>
            <person name="Fiore M.F."/>
            <person name="Varani A.M."/>
        </authorList>
    </citation>
    <scope>NUCLEOTIDE SEQUENCE [LARGE SCALE GENOMIC DNA]</scope>
    <source>
        <strain evidence="3 4">CENA114</strain>
    </source>
</reference>
<proteinExistence type="predicted"/>
<accession>A0A856MD19</accession>
<keyword evidence="4" id="KW-1185">Reference proteome</keyword>
<dbReference type="GO" id="GO:0015074">
    <property type="term" value="P:DNA integration"/>
    <property type="evidence" value="ECO:0007669"/>
    <property type="project" value="InterPro"/>
</dbReference>
<dbReference type="SUPFAM" id="SSF56349">
    <property type="entry name" value="DNA breaking-rejoining enzymes"/>
    <property type="match status" value="1"/>
</dbReference>
<feature type="domain" description="Tyr recombinase" evidence="2">
    <location>
        <begin position="1"/>
        <end position="52"/>
    </location>
</feature>
<protein>
    <recommendedName>
        <fullName evidence="2">Tyr recombinase domain-containing protein</fullName>
    </recommendedName>
</protein>
<dbReference type="EMBL" id="CP030118">
    <property type="protein sequence ID" value="QDL07999.1"/>
    <property type="molecule type" value="Genomic_DNA"/>
</dbReference>
<evidence type="ECO:0000313" key="3">
    <source>
        <dbReference type="EMBL" id="QDL07999.1"/>
    </source>
</evidence>
<evidence type="ECO:0000256" key="1">
    <source>
        <dbReference type="ARBA" id="ARBA00023172"/>
    </source>
</evidence>
<evidence type="ECO:0000313" key="4">
    <source>
        <dbReference type="Proteomes" id="UP000503129"/>
    </source>
</evidence>
<dbReference type="PROSITE" id="PS51898">
    <property type="entry name" value="TYR_RECOMBINASE"/>
    <property type="match status" value="1"/>
</dbReference>
<dbReference type="AlphaFoldDB" id="A0A856MD19"/>